<dbReference type="PANTHER" id="PTHR42916:SF1">
    <property type="entry name" value="PROTEIN PHYLLO, CHLOROPLASTIC"/>
    <property type="match status" value="1"/>
</dbReference>
<sequence length="242" mass="28235">MKLNFIHGFLGHPSDWEKIRIYFKDFINEFHNISDYILDKNTNQDNDFINWSQNFNNYCLLNKSINKNIVIGYSLGGRLALHSLLSKKSHWDAAIIISANPGLSDENEKKLRIEKDLNWSYRFLNENWEDVIKDWDSQPTFAGIQNTLVRNANDINKNEIFDILNRFSLGKQDNLNERIANLKIPILWVSGEKDTKFSSITNKIKNLNSYIETAIISHAGHRVPWENPKEFSDLCISFLSRL</sequence>
<dbReference type="Pfam" id="PF00561">
    <property type="entry name" value="Abhydrolase_1"/>
    <property type="match status" value="1"/>
</dbReference>
<evidence type="ECO:0000313" key="3">
    <source>
        <dbReference type="EMBL" id="KAB8037895.1"/>
    </source>
</evidence>
<proteinExistence type="predicted"/>
<dbReference type="Gene3D" id="3.40.50.1820">
    <property type="entry name" value="alpha/beta hydrolase"/>
    <property type="match status" value="1"/>
</dbReference>
<name>A0A6N6VVL0_9BACT</name>
<gene>
    <name evidence="3" type="ORF">GCL60_12025</name>
</gene>
<dbReference type="InterPro" id="IPR000073">
    <property type="entry name" value="AB_hydrolase_1"/>
</dbReference>
<protein>
    <recommendedName>
        <fullName evidence="2">AB hydrolase-1 domain-containing protein</fullName>
    </recommendedName>
</protein>
<comment type="caution">
    <text evidence="3">The sequence shown here is derived from an EMBL/GenBank/DDBJ whole genome shotgun (WGS) entry which is preliminary data.</text>
</comment>
<accession>A0A6N6VVL0</accession>
<dbReference type="SUPFAM" id="SSF53474">
    <property type="entry name" value="alpha/beta-Hydrolases"/>
    <property type="match status" value="1"/>
</dbReference>
<dbReference type="AlphaFoldDB" id="A0A6N6VVL0"/>
<dbReference type="InterPro" id="IPR029058">
    <property type="entry name" value="AB_hydrolase_fold"/>
</dbReference>
<keyword evidence="1" id="KW-0456">Lyase</keyword>
<dbReference type="PANTHER" id="PTHR42916">
    <property type="entry name" value="2-SUCCINYL-5-ENOLPYRUVYL-6-HYDROXY-3-CYCLOHEXENE-1-CARBOXYLATE SYNTHASE"/>
    <property type="match status" value="1"/>
</dbReference>
<feature type="domain" description="AB hydrolase-1" evidence="2">
    <location>
        <begin position="44"/>
        <end position="228"/>
    </location>
</feature>
<keyword evidence="4" id="KW-1185">Reference proteome</keyword>
<dbReference type="RefSeq" id="WP_153420973.1">
    <property type="nucleotide sequence ID" value="NZ_WFLM01000004.1"/>
</dbReference>
<evidence type="ECO:0000256" key="1">
    <source>
        <dbReference type="ARBA" id="ARBA00023239"/>
    </source>
</evidence>
<organism evidence="3 4">
    <name type="scientific">Silvanigrella paludirubra</name>
    <dbReference type="NCBI Taxonomy" id="2499159"/>
    <lineage>
        <taxon>Bacteria</taxon>
        <taxon>Pseudomonadati</taxon>
        <taxon>Bdellovibrionota</taxon>
        <taxon>Oligoflexia</taxon>
        <taxon>Silvanigrellales</taxon>
        <taxon>Silvanigrellaceae</taxon>
        <taxon>Silvanigrella</taxon>
    </lineage>
</organism>
<dbReference type="Proteomes" id="UP000437748">
    <property type="component" value="Unassembled WGS sequence"/>
</dbReference>
<dbReference type="EMBL" id="WFLM01000004">
    <property type="protein sequence ID" value="KAB8037895.1"/>
    <property type="molecule type" value="Genomic_DNA"/>
</dbReference>
<dbReference type="GO" id="GO:0016829">
    <property type="term" value="F:lyase activity"/>
    <property type="evidence" value="ECO:0007669"/>
    <property type="project" value="UniProtKB-KW"/>
</dbReference>
<evidence type="ECO:0000259" key="2">
    <source>
        <dbReference type="Pfam" id="PF00561"/>
    </source>
</evidence>
<reference evidence="3 4" key="1">
    <citation type="submission" date="2019-10" db="EMBL/GenBank/DDBJ databases">
        <title>New species of Slilvanegrellaceae.</title>
        <authorList>
            <person name="Pitt A."/>
            <person name="Hahn M.W."/>
        </authorList>
    </citation>
    <scope>NUCLEOTIDE SEQUENCE [LARGE SCALE GENOMIC DNA]</scope>
    <source>
        <strain evidence="3 4">SP-Ram-0.45-NSY-1</strain>
    </source>
</reference>
<evidence type="ECO:0000313" key="4">
    <source>
        <dbReference type="Proteomes" id="UP000437748"/>
    </source>
</evidence>
<dbReference type="OrthoDB" id="5291438at2"/>